<proteinExistence type="predicted"/>
<evidence type="ECO:0000313" key="3">
    <source>
        <dbReference type="Proteomes" id="UP000494040"/>
    </source>
</evidence>
<evidence type="ECO:0000313" key="2">
    <source>
        <dbReference type="EnsemblMetazoa" id="XP_014243962.1"/>
    </source>
</evidence>
<accession>A0A8I6TEG9</accession>
<dbReference type="GeneID" id="106663551"/>
<keyword evidence="3" id="KW-1185">Reference proteome</keyword>
<sequence length="176" mass="20641">MRLGVSIGCIVTIILQCLPIYCEDKIDDHPDYYNSPYFSDHLHYAFDLCSKDYSEKFDPSFVLFLKNELFLNTHSDEICVVGCTLRTLGVFKKGNLLDLKQLSQWLRSNLRKDLPKRDDFIGYYITLASWCFPDAQGKDDCAIGKYYYNCVTKLMPTMKLPYDQWSRWDHNPFDVL</sequence>
<feature type="chain" id="PRO_5035260322" description="Odorant binding protein" evidence="1">
    <location>
        <begin position="23"/>
        <end position="176"/>
    </location>
</feature>
<keyword evidence="1" id="KW-0732">Signal</keyword>
<dbReference type="EnsemblMetazoa" id="XM_014388476.1">
    <property type="protein sequence ID" value="XP_014243962.1"/>
    <property type="gene ID" value="LOC106663551"/>
</dbReference>
<dbReference type="RefSeq" id="XP_014243962.1">
    <property type="nucleotide sequence ID" value="XM_014388476.1"/>
</dbReference>
<protein>
    <recommendedName>
        <fullName evidence="4">Odorant binding protein</fullName>
    </recommendedName>
</protein>
<name>A0A8I6TEG9_CIMLE</name>
<dbReference type="GO" id="GO:0005549">
    <property type="term" value="F:odorant binding"/>
    <property type="evidence" value="ECO:0007669"/>
    <property type="project" value="InterPro"/>
</dbReference>
<evidence type="ECO:0008006" key="4">
    <source>
        <dbReference type="Google" id="ProtNLM"/>
    </source>
</evidence>
<dbReference type="Proteomes" id="UP000494040">
    <property type="component" value="Unassembled WGS sequence"/>
</dbReference>
<evidence type="ECO:0000256" key="1">
    <source>
        <dbReference type="SAM" id="SignalP"/>
    </source>
</evidence>
<dbReference type="AlphaFoldDB" id="A0A8I6TEG9"/>
<feature type="signal peptide" evidence="1">
    <location>
        <begin position="1"/>
        <end position="22"/>
    </location>
</feature>
<dbReference type="SUPFAM" id="SSF47565">
    <property type="entry name" value="Insect pheromone/odorant-binding proteins"/>
    <property type="match status" value="1"/>
</dbReference>
<organism evidence="2 3">
    <name type="scientific">Cimex lectularius</name>
    <name type="common">Bed bug</name>
    <name type="synonym">Acanthia lectularia</name>
    <dbReference type="NCBI Taxonomy" id="79782"/>
    <lineage>
        <taxon>Eukaryota</taxon>
        <taxon>Metazoa</taxon>
        <taxon>Ecdysozoa</taxon>
        <taxon>Arthropoda</taxon>
        <taxon>Hexapoda</taxon>
        <taxon>Insecta</taxon>
        <taxon>Pterygota</taxon>
        <taxon>Neoptera</taxon>
        <taxon>Paraneoptera</taxon>
        <taxon>Hemiptera</taxon>
        <taxon>Heteroptera</taxon>
        <taxon>Panheteroptera</taxon>
        <taxon>Cimicomorpha</taxon>
        <taxon>Cimicidae</taxon>
        <taxon>Cimex</taxon>
    </lineage>
</organism>
<reference evidence="2" key="1">
    <citation type="submission" date="2022-01" db="UniProtKB">
        <authorList>
            <consortium name="EnsemblMetazoa"/>
        </authorList>
    </citation>
    <scope>IDENTIFICATION</scope>
</reference>
<dbReference type="InterPro" id="IPR036728">
    <property type="entry name" value="PBP_GOBP_sf"/>
</dbReference>
<dbReference type="KEGG" id="clec:106663551"/>